<dbReference type="Proteomes" id="UP000182089">
    <property type="component" value="Unassembled WGS sequence"/>
</dbReference>
<feature type="signal peptide" evidence="1">
    <location>
        <begin position="1"/>
        <end position="18"/>
    </location>
</feature>
<dbReference type="PROSITE" id="PS51257">
    <property type="entry name" value="PROKAR_LIPOPROTEIN"/>
    <property type="match status" value="1"/>
</dbReference>
<dbReference type="Gene3D" id="3.40.190.10">
    <property type="entry name" value="Periplasmic binding protein-like II"/>
    <property type="match status" value="1"/>
</dbReference>
<proteinExistence type="predicted"/>
<sequence length="76" mass="8240">MGKKLLALTVAGSALLLAACGNKQTTQTTTKQVLSTAVMAEMATLDPSDYSDTTSLEAMQNTYEGLYRFNQKISRF</sequence>
<protein>
    <submittedName>
        <fullName evidence="2">Oligopeptide transport system substrate-binding protein</fullName>
    </submittedName>
</protein>
<accession>A0ABY1AC30</accession>
<dbReference type="EMBL" id="FOCC01000007">
    <property type="protein sequence ID" value="SEM73036.1"/>
    <property type="molecule type" value="Genomic_DNA"/>
</dbReference>
<comment type="caution">
    <text evidence="2">The sequence shown here is derived from an EMBL/GenBank/DDBJ whole genome shotgun (WGS) entry which is preliminary data.</text>
</comment>
<evidence type="ECO:0000256" key="1">
    <source>
        <dbReference type="SAM" id="SignalP"/>
    </source>
</evidence>
<gene>
    <name evidence="2" type="ORF">SAMN05216431_107120</name>
</gene>
<evidence type="ECO:0000313" key="2">
    <source>
        <dbReference type="EMBL" id="SEM73036.1"/>
    </source>
</evidence>
<name>A0ABY1AC30_9LACO</name>
<reference evidence="2 3" key="1">
    <citation type="submission" date="2016-10" db="EMBL/GenBank/DDBJ databases">
        <authorList>
            <person name="Varghese N."/>
            <person name="Submissions S."/>
        </authorList>
    </citation>
    <scope>NUCLEOTIDE SEQUENCE [LARGE SCALE GENOMIC DNA]</scope>
    <source>
        <strain evidence="2 3">WC1T17</strain>
    </source>
</reference>
<organism evidence="2 3">
    <name type="scientific">Ligilactobacillus ruminis</name>
    <dbReference type="NCBI Taxonomy" id="1623"/>
    <lineage>
        <taxon>Bacteria</taxon>
        <taxon>Bacillati</taxon>
        <taxon>Bacillota</taxon>
        <taxon>Bacilli</taxon>
        <taxon>Lactobacillales</taxon>
        <taxon>Lactobacillaceae</taxon>
        <taxon>Ligilactobacillus</taxon>
    </lineage>
</organism>
<keyword evidence="1" id="KW-0732">Signal</keyword>
<evidence type="ECO:0000313" key="3">
    <source>
        <dbReference type="Proteomes" id="UP000182089"/>
    </source>
</evidence>
<feature type="chain" id="PRO_5045935002" evidence="1">
    <location>
        <begin position="19"/>
        <end position="76"/>
    </location>
</feature>